<dbReference type="AlphaFoldDB" id="A0A554JAI1"/>
<reference evidence="3 4" key="1">
    <citation type="submission" date="2017-08" db="EMBL/GenBank/DDBJ databases">
        <title>Mechanisms for carbon and nitrogen cycling indicate functional differentiation within the Candidate Phyla Radiation.</title>
        <authorList>
            <person name="Danczak R.E."/>
            <person name="Johnston M.D."/>
            <person name="Kenah C."/>
            <person name="Slattery M."/>
            <person name="Wrighton K.C."/>
            <person name="Wilkins M.J."/>
        </authorList>
    </citation>
    <scope>NUCLEOTIDE SEQUENCE [LARGE SCALE GENOMIC DNA]</scope>
    <source>
        <strain evidence="3">Gr01-1014_85</strain>
    </source>
</reference>
<dbReference type="Pfam" id="PF00437">
    <property type="entry name" value="T2SSE"/>
    <property type="match status" value="1"/>
</dbReference>
<dbReference type="InterPro" id="IPR027417">
    <property type="entry name" value="P-loop_NTPase"/>
</dbReference>
<comment type="caution">
    <text evidence="3">The sequence shown here is derived from an EMBL/GenBank/DDBJ whole genome shotgun (WGS) entry which is preliminary data.</text>
</comment>
<sequence length="141" mass="15178">ETIEAALTVAETGHLVIATLHTNTAAQTADRIIDAFPPHQQSQARTQLANSLLAIVSQRLLPKVAGGRVAAAEIMLATSAVRNIIREAKTHQLNNVIQTSGSEGMISLDKVLAELVSKGEITMDEALNWAYDQKAFKAMVY</sequence>
<organism evidence="3 4">
    <name type="scientific">Candidatus Berkelbacteria bacterium Gr01-1014_85</name>
    <dbReference type="NCBI Taxonomy" id="2017150"/>
    <lineage>
        <taxon>Bacteria</taxon>
        <taxon>Candidatus Berkelbacteria</taxon>
    </lineage>
</organism>
<accession>A0A554JAI1</accession>
<dbReference type="InterPro" id="IPR001482">
    <property type="entry name" value="T2SS/T4SS_dom"/>
</dbReference>
<evidence type="ECO:0000313" key="3">
    <source>
        <dbReference type="EMBL" id="TSC65359.1"/>
    </source>
</evidence>
<name>A0A554JAI1_9BACT</name>
<dbReference type="GO" id="GO:0016887">
    <property type="term" value="F:ATP hydrolysis activity"/>
    <property type="evidence" value="ECO:0007669"/>
    <property type="project" value="InterPro"/>
</dbReference>
<dbReference type="InterPro" id="IPR050921">
    <property type="entry name" value="T4SS_GSP_E_ATPase"/>
</dbReference>
<dbReference type="SUPFAM" id="SSF52540">
    <property type="entry name" value="P-loop containing nucleoside triphosphate hydrolases"/>
    <property type="match status" value="1"/>
</dbReference>
<dbReference type="PANTHER" id="PTHR30486">
    <property type="entry name" value="TWITCHING MOTILITY PROTEIN PILT"/>
    <property type="match status" value="1"/>
</dbReference>
<dbReference type="EMBL" id="VMFD01000047">
    <property type="protein sequence ID" value="TSC65359.1"/>
    <property type="molecule type" value="Genomic_DNA"/>
</dbReference>
<dbReference type="Proteomes" id="UP000316253">
    <property type="component" value="Unassembled WGS sequence"/>
</dbReference>
<evidence type="ECO:0000259" key="2">
    <source>
        <dbReference type="Pfam" id="PF00437"/>
    </source>
</evidence>
<proteinExistence type="inferred from homology"/>
<gene>
    <name evidence="3" type="ORF">CEO22_510</name>
</gene>
<comment type="similarity">
    <text evidence="1">Belongs to the GSP E family.</text>
</comment>
<feature type="non-terminal residue" evidence="3">
    <location>
        <position position="1"/>
    </location>
</feature>
<feature type="domain" description="Bacterial type II secretion system protein E" evidence="2">
    <location>
        <begin position="1"/>
        <end position="66"/>
    </location>
</feature>
<evidence type="ECO:0000313" key="4">
    <source>
        <dbReference type="Proteomes" id="UP000316253"/>
    </source>
</evidence>
<dbReference type="Gene3D" id="3.40.50.300">
    <property type="entry name" value="P-loop containing nucleotide triphosphate hydrolases"/>
    <property type="match status" value="1"/>
</dbReference>
<dbReference type="PANTHER" id="PTHR30486:SF16">
    <property type="entry name" value="TWITCHING MOTILITY PROTEIN PILT"/>
    <property type="match status" value="1"/>
</dbReference>
<protein>
    <submittedName>
        <fullName evidence="3">PilT</fullName>
    </submittedName>
</protein>
<evidence type="ECO:0000256" key="1">
    <source>
        <dbReference type="ARBA" id="ARBA00006611"/>
    </source>
</evidence>